<name>B0CDW2_ACAM1</name>
<dbReference type="InterPro" id="IPR047216">
    <property type="entry name" value="Endonuclease_DUF559_bact"/>
</dbReference>
<dbReference type="eggNOG" id="COG2852">
    <property type="taxonomic scope" value="Bacteria"/>
</dbReference>
<protein>
    <recommendedName>
        <fullName evidence="2">DUF559 domain-containing protein</fullName>
    </recommendedName>
</protein>
<gene>
    <name evidence="3" type="ordered locus">AM1_4335</name>
</gene>
<evidence type="ECO:0000259" key="2">
    <source>
        <dbReference type="Pfam" id="PF04480"/>
    </source>
</evidence>
<dbReference type="SUPFAM" id="SSF52980">
    <property type="entry name" value="Restriction endonuclease-like"/>
    <property type="match status" value="1"/>
</dbReference>
<dbReference type="STRING" id="329726.AM1_4335"/>
<dbReference type="PANTHER" id="PTHR38590">
    <property type="entry name" value="BLL0828 PROTEIN"/>
    <property type="match status" value="1"/>
</dbReference>
<keyword evidence="4" id="KW-1185">Reference proteome</keyword>
<dbReference type="OrthoDB" id="9798754at2"/>
<feature type="domain" description="DUF559" evidence="2">
    <location>
        <begin position="15"/>
        <end position="120"/>
    </location>
</feature>
<organism evidence="3 4">
    <name type="scientific">Acaryochloris marina (strain MBIC 11017)</name>
    <dbReference type="NCBI Taxonomy" id="329726"/>
    <lineage>
        <taxon>Bacteria</taxon>
        <taxon>Bacillati</taxon>
        <taxon>Cyanobacteriota</taxon>
        <taxon>Cyanophyceae</taxon>
        <taxon>Acaryochloridales</taxon>
        <taxon>Acaryochloridaceae</taxon>
        <taxon>Acaryochloris</taxon>
    </lineage>
</organism>
<dbReference type="HOGENOM" id="CLU_107928_1_2_3"/>
<evidence type="ECO:0000313" key="4">
    <source>
        <dbReference type="Proteomes" id="UP000000268"/>
    </source>
</evidence>
<dbReference type="PANTHER" id="PTHR38590:SF1">
    <property type="entry name" value="BLL0828 PROTEIN"/>
    <property type="match status" value="1"/>
</dbReference>
<dbReference type="AlphaFoldDB" id="B0CDW2"/>
<dbReference type="KEGG" id="amr:AM1_4335"/>
<dbReference type="RefSeq" id="WP_012164640.1">
    <property type="nucleotide sequence ID" value="NC_009925.1"/>
</dbReference>
<accession>B0CDW2</accession>
<dbReference type="EMBL" id="CP000828">
    <property type="protein sequence ID" value="ABW29314.1"/>
    <property type="molecule type" value="Genomic_DNA"/>
</dbReference>
<evidence type="ECO:0000313" key="3">
    <source>
        <dbReference type="EMBL" id="ABW29314.1"/>
    </source>
</evidence>
<dbReference type="InterPro" id="IPR007569">
    <property type="entry name" value="DUF559"/>
</dbReference>
<dbReference type="InterPro" id="IPR011335">
    <property type="entry name" value="Restrct_endonuc-II-like"/>
</dbReference>
<feature type="region of interest" description="Disordered" evidence="1">
    <location>
        <begin position="1"/>
        <end position="23"/>
    </location>
</feature>
<dbReference type="Proteomes" id="UP000000268">
    <property type="component" value="Chromosome"/>
</dbReference>
<reference evidence="3 4" key="1">
    <citation type="journal article" date="2008" name="Proc. Natl. Acad. Sci. U.S.A.">
        <title>Niche adaptation and genome expansion in the chlorophyll d-producing cyanobacterium Acaryochloris marina.</title>
        <authorList>
            <person name="Swingley W.D."/>
            <person name="Chen M."/>
            <person name="Cheung P.C."/>
            <person name="Conrad A.L."/>
            <person name="Dejesa L.C."/>
            <person name="Hao J."/>
            <person name="Honchak B.M."/>
            <person name="Karbach L.E."/>
            <person name="Kurdoglu A."/>
            <person name="Lahiri S."/>
            <person name="Mastrian S.D."/>
            <person name="Miyashita H."/>
            <person name="Page L."/>
            <person name="Ramakrishna P."/>
            <person name="Satoh S."/>
            <person name="Sattley W.M."/>
            <person name="Shimada Y."/>
            <person name="Taylor H.L."/>
            <person name="Tomo T."/>
            <person name="Tsuchiya T."/>
            <person name="Wang Z.T."/>
            <person name="Raymond J."/>
            <person name="Mimuro M."/>
            <person name="Blankenship R.E."/>
            <person name="Touchman J.W."/>
        </authorList>
    </citation>
    <scope>NUCLEOTIDE SEQUENCE [LARGE SCALE GENOMIC DNA]</scope>
    <source>
        <strain evidence="4">MBIC 11017</strain>
    </source>
</reference>
<sequence>MAKSSDRIRGTTRKVERAARQLRHHPTDAEALLWEALRNRQLNGLRWRRQHPIGRFIVDFYCPSCRLVVEVDGEIHLQQQDYDLARTAHLEEYGLTVLRFSNAAVESNLQEVLAAICHHISSRG</sequence>
<proteinExistence type="predicted"/>
<dbReference type="CDD" id="cd01038">
    <property type="entry name" value="Endonuclease_DUF559"/>
    <property type="match status" value="1"/>
</dbReference>
<dbReference type="Pfam" id="PF04480">
    <property type="entry name" value="DUF559"/>
    <property type="match status" value="1"/>
</dbReference>
<dbReference type="Gene3D" id="3.40.960.10">
    <property type="entry name" value="VSR Endonuclease"/>
    <property type="match status" value="1"/>
</dbReference>
<feature type="compositionally biased region" description="Basic and acidic residues" evidence="1">
    <location>
        <begin position="1"/>
        <end position="19"/>
    </location>
</feature>
<evidence type="ECO:0000256" key="1">
    <source>
        <dbReference type="SAM" id="MobiDB-lite"/>
    </source>
</evidence>